<accession>A0A143HFW4</accession>
<evidence type="ECO:0000313" key="1">
    <source>
        <dbReference type="EMBL" id="AMX00367.1"/>
    </source>
</evidence>
<gene>
    <name evidence="1" type="ORF">ATY39_13665</name>
</gene>
<sequence>MNFNNLLDLYSLGDKTVLFKHVESNELLPFANSIERFRVEIQNRYENDDHLVEVLNLLKKVFFKLASSLLPYNKVINKDTENQILSKFIQIKKSYPELFAKVVIQIAKTFKEVLESTNNSLYDYLCNYINSRAEAGLKVAIVTKRAITIEERFLIIDGLKSFLKESFFTENSFRKDIETFDEVVFVGNPAYFGEYVKNTFKGKTVAFISYDIFTNSISPNKIFEDIDKKGVYSTIFDNVSFGEPIQKKSNITLEQAELLNTAVSKFLAEQKNTLEVNSQDAVEASIVYLENDRFLFAPKDSKIRVFSPNEKSNFIKQLNFKDIEEDDFIVIRNDRDTRLIAEVADHDVLKKNAEKYRLLQNEWKDKLRFNVKKKGIRKVSEILINKYNINTASMASLRSWCNEDSICPTELPKILKALKYDEEIIKETYNTMKIIQLAHRKAGRIISDKLMSELSNDILKELQEKGYYTFMSKEFNGASFNIERIVSIDRSRHLIAPYNLMKPINID</sequence>
<organism evidence="1 2">
    <name type="scientific">Rummeliibacillus stabekisii</name>
    <dbReference type="NCBI Taxonomy" id="241244"/>
    <lineage>
        <taxon>Bacteria</taxon>
        <taxon>Bacillati</taxon>
        <taxon>Bacillota</taxon>
        <taxon>Bacilli</taxon>
        <taxon>Bacillales</taxon>
        <taxon>Caryophanaceae</taxon>
        <taxon>Rummeliibacillus</taxon>
    </lineage>
</organism>
<dbReference type="STRING" id="241244.ATY39_13665"/>
<reference evidence="2" key="2">
    <citation type="submission" date="2016-03" db="EMBL/GenBank/DDBJ databases">
        <authorList>
            <person name="Ploux O."/>
        </authorList>
    </citation>
    <scope>NUCLEOTIDE SEQUENCE [LARGE SCALE GENOMIC DNA]</scope>
    <source>
        <strain evidence="2">PP9</strain>
    </source>
</reference>
<name>A0A143HFW4_9BACL</name>
<dbReference type="EMBL" id="CP014806">
    <property type="protein sequence ID" value="AMX00367.1"/>
    <property type="molecule type" value="Genomic_DNA"/>
</dbReference>
<dbReference type="AlphaFoldDB" id="A0A143HFW4"/>
<dbReference type="RefSeq" id="WP_066790667.1">
    <property type="nucleotide sequence ID" value="NZ_CP014806.1"/>
</dbReference>
<proteinExistence type="predicted"/>
<dbReference type="Proteomes" id="UP000076021">
    <property type="component" value="Chromosome"/>
</dbReference>
<dbReference type="KEGG" id="rst:ATY39_13665"/>
<protein>
    <submittedName>
        <fullName evidence="1">Uncharacterized protein</fullName>
    </submittedName>
</protein>
<evidence type="ECO:0000313" key="2">
    <source>
        <dbReference type="Proteomes" id="UP000076021"/>
    </source>
</evidence>
<reference evidence="1 2" key="1">
    <citation type="journal article" date="2016" name="Genome Announc.">
        <title>Whole-Genome Sequence of Rummeliibacillus stabekisii Strain PP9 Isolated from Antarctic Soil.</title>
        <authorList>
            <person name="da Mota F.F."/>
            <person name="Vollu R.E."/>
            <person name="Jurelevicius D."/>
            <person name="Seldin L."/>
        </authorList>
    </citation>
    <scope>NUCLEOTIDE SEQUENCE [LARGE SCALE GENOMIC DNA]</scope>
    <source>
        <strain evidence="1 2">PP9</strain>
    </source>
</reference>
<dbReference type="OrthoDB" id="2769924at2"/>
<keyword evidence="2" id="KW-1185">Reference proteome</keyword>